<dbReference type="PATRIC" id="fig|54005.3.peg.677"/>
<accession>A0A133PQJ3</accession>
<evidence type="ECO:0000313" key="2">
    <source>
        <dbReference type="EMBL" id="KXA30909.1"/>
    </source>
</evidence>
<sequence length="292" mass="33151">MTFKIISDSSCDLDKETLNNLDVKVLRIKGTDEKGEDLPEDLTNKEIYKRMREGAFFKTSQLTYYDYFKKFEEFAKEGKDIIALTLSSGLSGTYQNACMAKREIEEKYDIRVEVVDSLAASVGFGQITYFAGLAAKNGATYDEVLDLLKFLVEKTKHIFTVYDLKYLYEGGRVSKTKAKISSVLNILPILEVDEEGKLFVSEMVRGKNKSYKKMMEMIEERTTSDGSDTVFPVYADDIKVLDPLIKKLEERGHHKFLPLEIGQTIAAHVGPDIFGLAYLSENIPEKFKKFLG</sequence>
<dbReference type="Proteomes" id="UP000070174">
    <property type="component" value="Unassembled WGS sequence"/>
</dbReference>
<dbReference type="PANTHER" id="PTHR33434:SF2">
    <property type="entry name" value="FATTY ACID-BINDING PROTEIN TM_1468"/>
    <property type="match status" value="1"/>
</dbReference>
<name>A0A133PQJ3_9FIRM</name>
<dbReference type="SUPFAM" id="SSF82549">
    <property type="entry name" value="DAK1/DegV-like"/>
    <property type="match status" value="1"/>
</dbReference>
<dbReference type="AlphaFoldDB" id="A0A133PQJ3"/>
<dbReference type="Gene3D" id="3.30.1180.10">
    <property type="match status" value="1"/>
</dbReference>
<dbReference type="RefSeq" id="WP_060799910.1">
    <property type="nucleotide sequence ID" value="NZ_KQ957096.1"/>
</dbReference>
<dbReference type="Gene3D" id="3.40.50.10170">
    <property type="match status" value="1"/>
</dbReference>
<dbReference type="InterPro" id="IPR050270">
    <property type="entry name" value="DegV_domain_contain"/>
</dbReference>
<evidence type="ECO:0000256" key="1">
    <source>
        <dbReference type="ARBA" id="ARBA00023121"/>
    </source>
</evidence>
<dbReference type="EMBL" id="LRQE01000022">
    <property type="protein sequence ID" value="KXA30909.1"/>
    <property type="molecule type" value="Genomic_DNA"/>
</dbReference>
<dbReference type="PANTHER" id="PTHR33434">
    <property type="entry name" value="DEGV DOMAIN-CONTAINING PROTEIN DR_1986-RELATED"/>
    <property type="match status" value="1"/>
</dbReference>
<dbReference type="InterPro" id="IPR003797">
    <property type="entry name" value="DegV"/>
</dbReference>
<dbReference type="PROSITE" id="PS51482">
    <property type="entry name" value="DEGV"/>
    <property type="match status" value="1"/>
</dbReference>
<protein>
    <submittedName>
        <fullName evidence="2">EDD domain protein, DegV family</fullName>
    </submittedName>
</protein>
<dbReference type="InterPro" id="IPR043168">
    <property type="entry name" value="DegV_C"/>
</dbReference>
<organism evidence="2">
    <name type="scientific">Peptoniphilus harei</name>
    <dbReference type="NCBI Taxonomy" id="54005"/>
    <lineage>
        <taxon>Bacteria</taxon>
        <taxon>Bacillati</taxon>
        <taxon>Bacillota</taxon>
        <taxon>Tissierellia</taxon>
        <taxon>Tissierellales</taxon>
        <taxon>Peptoniphilaceae</taxon>
        <taxon>Peptoniphilus</taxon>
    </lineage>
</organism>
<evidence type="ECO:0000313" key="3">
    <source>
        <dbReference type="Proteomes" id="UP000070174"/>
    </source>
</evidence>
<dbReference type="Pfam" id="PF02645">
    <property type="entry name" value="DegV"/>
    <property type="match status" value="1"/>
</dbReference>
<keyword evidence="1" id="KW-0446">Lipid-binding</keyword>
<dbReference type="GO" id="GO:0008289">
    <property type="term" value="F:lipid binding"/>
    <property type="evidence" value="ECO:0007669"/>
    <property type="project" value="UniProtKB-KW"/>
</dbReference>
<proteinExistence type="predicted"/>
<comment type="caution">
    <text evidence="2">The sequence shown here is derived from an EMBL/GenBank/DDBJ whole genome shotgun (WGS) entry which is preliminary data.</text>
</comment>
<dbReference type="NCBIfam" id="TIGR00762">
    <property type="entry name" value="DegV"/>
    <property type="match status" value="1"/>
</dbReference>
<reference evidence="2 3" key="1">
    <citation type="submission" date="2016-01" db="EMBL/GenBank/DDBJ databases">
        <authorList>
            <person name="Oliw E.H."/>
        </authorList>
    </citation>
    <scope>NUCLEOTIDE SEQUENCE [LARGE SCALE GENOMIC DNA]</scope>
    <source>
        <strain evidence="2 3">CMW7756A</strain>
    </source>
</reference>
<gene>
    <name evidence="2" type="ORF">HMPREF3229_00689</name>
</gene>